<feature type="transmembrane region" description="Helical" evidence="11">
    <location>
        <begin position="421"/>
        <end position="442"/>
    </location>
</feature>
<feature type="transmembrane region" description="Helical" evidence="11">
    <location>
        <begin position="275"/>
        <end position="294"/>
    </location>
</feature>
<evidence type="ECO:0000256" key="3">
    <source>
        <dbReference type="ARBA" id="ARBA00022475"/>
    </source>
</evidence>
<evidence type="ECO:0000313" key="14">
    <source>
        <dbReference type="EMBL" id="GAA3950027.1"/>
    </source>
</evidence>
<keyword evidence="8 11" id="KW-0472">Membrane</keyword>
<keyword evidence="14" id="KW-0456">Lyase</keyword>
<dbReference type="PRINTS" id="PR01411">
    <property type="entry name" value="CCMFBIOGNSIS"/>
</dbReference>
<protein>
    <submittedName>
        <fullName evidence="14">Heme lyase CcmF/NrfE family subunit</fullName>
    </submittedName>
</protein>
<evidence type="ECO:0000256" key="5">
    <source>
        <dbReference type="ARBA" id="ARBA00022692"/>
    </source>
</evidence>
<evidence type="ECO:0000256" key="4">
    <source>
        <dbReference type="ARBA" id="ARBA00022519"/>
    </source>
</evidence>
<feature type="transmembrane region" description="Helical" evidence="11">
    <location>
        <begin position="448"/>
        <end position="469"/>
    </location>
</feature>
<feature type="transmembrane region" description="Helical" evidence="11">
    <location>
        <begin position="314"/>
        <end position="332"/>
    </location>
</feature>
<evidence type="ECO:0000256" key="2">
    <source>
        <dbReference type="ARBA" id="ARBA00009186"/>
    </source>
</evidence>
<dbReference type="Proteomes" id="UP001501337">
    <property type="component" value="Unassembled WGS sequence"/>
</dbReference>
<dbReference type="Pfam" id="PF01578">
    <property type="entry name" value="Cytochrom_C_asm"/>
    <property type="match status" value="1"/>
</dbReference>
<evidence type="ECO:0000256" key="10">
    <source>
        <dbReference type="SAM" id="MobiDB-lite"/>
    </source>
</evidence>
<feature type="transmembrane region" description="Helical" evidence="11">
    <location>
        <begin position="42"/>
        <end position="62"/>
    </location>
</feature>
<keyword evidence="7 11" id="KW-1133">Transmembrane helix</keyword>
<evidence type="ECO:0000256" key="1">
    <source>
        <dbReference type="ARBA" id="ARBA00004429"/>
    </source>
</evidence>
<comment type="subcellular location">
    <subcellularLocation>
        <location evidence="1">Cell inner membrane</location>
        <topology evidence="1">Multi-pass membrane protein</topology>
    </subcellularLocation>
</comment>
<dbReference type="InterPro" id="IPR003568">
    <property type="entry name" value="Cyt_c_biogenesis_CcmF"/>
</dbReference>
<dbReference type="EMBL" id="BAABBO010000001">
    <property type="protein sequence ID" value="GAA3950027.1"/>
    <property type="molecule type" value="Genomic_DNA"/>
</dbReference>
<reference evidence="15" key="1">
    <citation type="journal article" date="2019" name="Int. J. Syst. Evol. Microbiol.">
        <title>The Global Catalogue of Microorganisms (GCM) 10K type strain sequencing project: providing services to taxonomists for standard genome sequencing and annotation.</title>
        <authorList>
            <consortium name="The Broad Institute Genomics Platform"/>
            <consortium name="The Broad Institute Genome Sequencing Center for Infectious Disease"/>
            <person name="Wu L."/>
            <person name="Ma J."/>
        </authorList>
    </citation>
    <scope>NUCLEOTIDE SEQUENCE [LARGE SCALE GENOMIC DNA]</scope>
    <source>
        <strain evidence="15">JCM 17555</strain>
    </source>
</reference>
<dbReference type="InterPro" id="IPR003567">
    <property type="entry name" value="Cyt_c_biogenesis"/>
</dbReference>
<feature type="transmembrane region" description="Helical" evidence="11">
    <location>
        <begin position="388"/>
        <end position="409"/>
    </location>
</feature>
<gene>
    <name evidence="14" type="ORF">GCM10022278_06400</name>
</gene>
<dbReference type="Pfam" id="PF16327">
    <property type="entry name" value="CcmF_C"/>
    <property type="match status" value="2"/>
</dbReference>
<keyword evidence="3" id="KW-1003">Cell membrane</keyword>
<accession>A0ABP7NMA2</accession>
<feature type="transmembrane region" description="Helical" evidence="11">
    <location>
        <begin position="490"/>
        <end position="511"/>
    </location>
</feature>
<feature type="transmembrane region" description="Helical" evidence="11">
    <location>
        <begin position="640"/>
        <end position="659"/>
    </location>
</feature>
<feature type="transmembrane region" description="Helical" evidence="11">
    <location>
        <begin position="250"/>
        <end position="266"/>
    </location>
</feature>
<feature type="transmembrane region" description="Helical" evidence="11">
    <location>
        <begin position="96"/>
        <end position="113"/>
    </location>
</feature>
<feature type="domain" description="Cytochrome c-type biogenesis protein CcmF C-terminal" evidence="13">
    <location>
        <begin position="579"/>
        <end position="662"/>
    </location>
</feature>
<comment type="function">
    <text evidence="9">Required for the biogenesis of c-type cytochromes. Possible subunit of a heme lyase.</text>
</comment>
<evidence type="ECO:0000256" key="8">
    <source>
        <dbReference type="ARBA" id="ARBA00023136"/>
    </source>
</evidence>
<dbReference type="PANTHER" id="PTHR43653:SF1">
    <property type="entry name" value="CYTOCHROME C-TYPE BIOGENESIS PROTEIN CCMF"/>
    <property type="match status" value="1"/>
</dbReference>
<feature type="transmembrane region" description="Helical" evidence="11">
    <location>
        <begin position="6"/>
        <end position="30"/>
    </location>
</feature>
<dbReference type="InterPro" id="IPR032523">
    <property type="entry name" value="CcmF_C"/>
</dbReference>
<evidence type="ECO:0000256" key="11">
    <source>
        <dbReference type="SAM" id="Phobius"/>
    </source>
</evidence>
<evidence type="ECO:0000256" key="6">
    <source>
        <dbReference type="ARBA" id="ARBA00022748"/>
    </source>
</evidence>
<evidence type="ECO:0000259" key="13">
    <source>
        <dbReference type="Pfam" id="PF16327"/>
    </source>
</evidence>
<organism evidence="14 15">
    <name type="scientific">Allohahella marinimesophila</name>
    <dbReference type="NCBI Taxonomy" id="1054972"/>
    <lineage>
        <taxon>Bacteria</taxon>
        <taxon>Pseudomonadati</taxon>
        <taxon>Pseudomonadota</taxon>
        <taxon>Gammaproteobacteria</taxon>
        <taxon>Oceanospirillales</taxon>
        <taxon>Hahellaceae</taxon>
        <taxon>Allohahella</taxon>
    </lineage>
</organism>
<dbReference type="GO" id="GO:0016829">
    <property type="term" value="F:lyase activity"/>
    <property type="evidence" value="ECO:0007669"/>
    <property type="project" value="UniProtKB-KW"/>
</dbReference>
<dbReference type="InterPro" id="IPR002541">
    <property type="entry name" value="Cyt_c_assembly"/>
</dbReference>
<keyword evidence="15" id="KW-1185">Reference proteome</keyword>
<dbReference type="NCBIfam" id="NF007691">
    <property type="entry name" value="PRK10369.1"/>
    <property type="match status" value="1"/>
</dbReference>
<feature type="domain" description="Cytochrome c-type biogenesis protein CcmF C-terminal" evidence="13">
    <location>
        <begin position="316"/>
        <end position="557"/>
    </location>
</feature>
<evidence type="ECO:0000256" key="7">
    <source>
        <dbReference type="ARBA" id="ARBA00022989"/>
    </source>
</evidence>
<keyword evidence="6" id="KW-0201">Cytochrome c-type biogenesis</keyword>
<feature type="transmembrane region" description="Helical" evidence="11">
    <location>
        <begin position="210"/>
        <end position="230"/>
    </location>
</feature>
<sequence>MIPEAGHFALILALCVSVLLSLVPLAGTYLKVPLWQQSARPLAVVNGALLLLSFAALTHAFLTDDFSVVYAASHSNSLMPWYFKFSAVWGGHEGSLLLWVLILSFWTAAVALLSRQLPLELKARVLSVLGMINVGFLLFILLTSNPFERYLPNSPTDGADLNPLLQDFGLIVHPPLLYMGYVGFSVAFAFAIAALLGGRLDATWARWSRPWTTVAWAFLTLGIALGSWWAYYELGWGGWWFWDPVENASFMPWLAGTALMHSLAATEKRGVFKSWTVLLAIFTFSLCLLGTFLVRSGILTSVHAFANDPERGRFVLMMLGVVIGGSLLLYALRAPVIKSRVHFTETSRESFLLANNIILFVASLTVLGGTLFPLAAEFYDYEVSVGAPYFNLMFAFLTPLLAIALGFGARSRWKTTSSARLLDKTVIHAAISFVAAVIIPWLYGEFFFLAMVGVFIAAWVSCATVSDIREKTRNKGLWRGWQQTSRSYKGMIFGHIGLAVMIMGAAIVSHYTVERNVRLAPGEAAVFGDFLVTFDRMEKVRGPNYIGDAATFDVFPAPGETAALAGLSPAALKMKYVGEGAEPLFELKPEKRRYVVSSSLMTEAGINPGLFRDIYISLGEPLGSGEKEQAWAVRLQYKPLVRWLWLGAIFMALGGGLAVSDRRYRLKIRQRIDRSPGEPAITPSSDVDASVLKPIAPRSGA</sequence>
<evidence type="ECO:0000313" key="15">
    <source>
        <dbReference type="Proteomes" id="UP001501337"/>
    </source>
</evidence>
<feature type="transmembrane region" description="Helical" evidence="11">
    <location>
        <begin position="125"/>
        <end position="144"/>
    </location>
</feature>
<comment type="similarity">
    <text evidence="2">Belongs to the CcmF/CycK/Ccl1/NrfE/CcsA family.</text>
</comment>
<dbReference type="PRINTS" id="PR01410">
    <property type="entry name" value="CCBIOGENESIS"/>
</dbReference>
<keyword evidence="4" id="KW-0997">Cell inner membrane</keyword>
<dbReference type="NCBIfam" id="TIGR00353">
    <property type="entry name" value="nrfE"/>
    <property type="match status" value="1"/>
</dbReference>
<feature type="region of interest" description="Disordered" evidence="10">
    <location>
        <begin position="675"/>
        <end position="701"/>
    </location>
</feature>
<feature type="transmembrane region" description="Helical" evidence="11">
    <location>
        <begin position="353"/>
        <end position="376"/>
    </location>
</feature>
<proteinExistence type="inferred from homology"/>
<comment type="caution">
    <text evidence="14">The sequence shown here is derived from an EMBL/GenBank/DDBJ whole genome shotgun (WGS) entry which is preliminary data.</text>
</comment>
<feature type="transmembrane region" description="Helical" evidence="11">
    <location>
        <begin position="178"/>
        <end position="198"/>
    </location>
</feature>
<evidence type="ECO:0000259" key="12">
    <source>
        <dbReference type="Pfam" id="PF01578"/>
    </source>
</evidence>
<dbReference type="RefSeq" id="WP_344803201.1">
    <property type="nucleotide sequence ID" value="NZ_BAABBO010000001.1"/>
</dbReference>
<name>A0ABP7NMA2_9GAMM</name>
<evidence type="ECO:0000256" key="9">
    <source>
        <dbReference type="ARBA" id="ARBA00037230"/>
    </source>
</evidence>
<dbReference type="PANTHER" id="PTHR43653">
    <property type="entry name" value="CYTOCHROME C ASSEMBLY PROTEIN-RELATED"/>
    <property type="match status" value="1"/>
</dbReference>
<keyword evidence="5 11" id="KW-0812">Transmembrane</keyword>
<feature type="domain" description="Cytochrome c assembly protein" evidence="12">
    <location>
        <begin position="89"/>
        <end position="296"/>
    </location>
</feature>